<gene>
    <name evidence="1" type="ORF">QFC21_001098</name>
</gene>
<evidence type="ECO:0000313" key="2">
    <source>
        <dbReference type="Proteomes" id="UP001227268"/>
    </source>
</evidence>
<comment type="caution">
    <text evidence="1">The sequence shown here is derived from an EMBL/GenBank/DDBJ whole genome shotgun (WGS) entry which is preliminary data.</text>
</comment>
<dbReference type="EMBL" id="JASBWT010000002">
    <property type="protein sequence ID" value="KAJ9107638.1"/>
    <property type="molecule type" value="Genomic_DNA"/>
</dbReference>
<name>A0ACC2W867_9TREE</name>
<dbReference type="Proteomes" id="UP001227268">
    <property type="component" value="Unassembled WGS sequence"/>
</dbReference>
<protein>
    <submittedName>
        <fullName evidence="1">Uncharacterized protein</fullName>
    </submittedName>
</protein>
<organism evidence="1 2">
    <name type="scientific">Naganishia friedmannii</name>
    <dbReference type="NCBI Taxonomy" id="89922"/>
    <lineage>
        <taxon>Eukaryota</taxon>
        <taxon>Fungi</taxon>
        <taxon>Dikarya</taxon>
        <taxon>Basidiomycota</taxon>
        <taxon>Agaricomycotina</taxon>
        <taxon>Tremellomycetes</taxon>
        <taxon>Filobasidiales</taxon>
        <taxon>Filobasidiaceae</taxon>
        <taxon>Naganishia</taxon>
    </lineage>
</organism>
<sequence>MSDEEEPNAPVGLMDLPDGVLQDVLLRVGGELPKCRLINRAFNTFITTDTPLVLAMALDASNLLVPPSVLATTPAATILSTLRERLTRFRNIAPASTFLVELEADEGRLYEYLEGVLLRGSGIPGRRTGSLSRTPLPSAITVYDLTVEQEWETIDVHTGADTGSLDASEWVDDDGEDDTIDDATTSPTYKRRRIASAHAVSHPDDESDEEIVIADGDDVESYTKHKWFPDTDEFPVRSTKGRSSRDDVSIKDIAMDPGNDLFLICDERIFLYASGASENSFGNARIVCWNWHTGQKIFEQTGKFFGQSLQTIEDFLLLSSNIFATSVFSADRVPDEEGEPFDHATYLVIYGLVHSDRQQVGDKRQSSHDAVELMRFELPSFNVIPGITMRADPPPRPTFPKVKPLMMYPKPETGLILLTFDCGFLRDFRPAYYTLFILKETLLGFIPAQAYEMLASPSSDSTLRDRYRPPATISFEELSPYCRLKNDIEPQNWVTFIYHYRFVSHVTRDDGVNRNPFIRVALGTGNKYIRLNDFDPVAARKVMMTRKWDLAVDKGTEIDEVRDGDVEGEDEDGVDLVVSEDVIEEDVDDHVSRTYRTGSKVGSKTLLLDTDILGNQFPYVVTRTQKAEPYSGVMIDDSRIVTITEREGHTSFLEVLSM</sequence>
<evidence type="ECO:0000313" key="1">
    <source>
        <dbReference type="EMBL" id="KAJ9107638.1"/>
    </source>
</evidence>
<keyword evidence="2" id="KW-1185">Reference proteome</keyword>
<reference evidence="1" key="1">
    <citation type="submission" date="2023-04" db="EMBL/GenBank/DDBJ databases">
        <title>Draft Genome sequencing of Naganishia species isolated from polar environments using Oxford Nanopore Technology.</title>
        <authorList>
            <person name="Leo P."/>
            <person name="Venkateswaran K."/>
        </authorList>
    </citation>
    <scope>NUCLEOTIDE SEQUENCE</scope>
    <source>
        <strain evidence="1">MNA-CCFEE 5423</strain>
    </source>
</reference>
<proteinExistence type="predicted"/>
<accession>A0ACC2W867</accession>